<gene>
    <name evidence="3" type="ORF">EDX97_09965</name>
</gene>
<feature type="domain" description="UspA" evidence="2">
    <location>
        <begin position="1"/>
        <end position="134"/>
    </location>
</feature>
<evidence type="ECO:0000313" key="3">
    <source>
        <dbReference type="EMBL" id="RNM29318.1"/>
    </source>
</evidence>
<dbReference type="InterPro" id="IPR014729">
    <property type="entry name" value="Rossmann-like_a/b/a_fold"/>
</dbReference>
<keyword evidence="4" id="KW-1185">Reference proteome</keyword>
<dbReference type="RefSeq" id="WP_128521004.1">
    <property type="nucleotide sequence ID" value="NZ_CAUWBR010000016.1"/>
</dbReference>
<dbReference type="CDD" id="cd00293">
    <property type="entry name" value="USP-like"/>
    <property type="match status" value="1"/>
</dbReference>
<dbReference type="PANTHER" id="PTHR46268">
    <property type="entry name" value="STRESS RESPONSE PROTEIN NHAX"/>
    <property type="match status" value="1"/>
</dbReference>
<dbReference type="EMBL" id="RJQC01000004">
    <property type="protein sequence ID" value="RNM29318.1"/>
    <property type="molecule type" value="Genomic_DNA"/>
</dbReference>
<proteinExistence type="inferred from homology"/>
<dbReference type="Pfam" id="PF00582">
    <property type="entry name" value="Usp"/>
    <property type="match status" value="1"/>
</dbReference>
<dbReference type="SUPFAM" id="SSF52402">
    <property type="entry name" value="Adenine nucleotide alpha hydrolases-like"/>
    <property type="match status" value="1"/>
</dbReference>
<dbReference type="Gene3D" id="3.40.50.620">
    <property type="entry name" value="HUPs"/>
    <property type="match status" value="1"/>
</dbReference>
<dbReference type="PANTHER" id="PTHR46268:SF6">
    <property type="entry name" value="UNIVERSAL STRESS PROTEIN UP12"/>
    <property type="match status" value="1"/>
</dbReference>
<comment type="caution">
    <text evidence="3">The sequence shown here is derived from an EMBL/GenBank/DDBJ whole genome shotgun (WGS) entry which is preliminary data.</text>
</comment>
<dbReference type="InterPro" id="IPR006016">
    <property type="entry name" value="UspA"/>
</dbReference>
<sequence>MKKVLLPIDGTRRSLQTVDWLKDNYKPDEVEITMFMVTDSVGEMELKAKYTSAQEYMMSVMKHSSDDELVDLGYKVDYETAYGNPGEEIVKYAKKEKFDAIIMTKSTKDGWFSTIGSVTTYCVKYADTVVMIIPEKHS</sequence>
<dbReference type="AlphaFoldDB" id="A0A3N0HXC8"/>
<dbReference type="Proteomes" id="UP000276568">
    <property type="component" value="Unassembled WGS sequence"/>
</dbReference>
<reference evidence="3 4" key="1">
    <citation type="submission" date="2018-11" db="EMBL/GenBank/DDBJ databases">
        <title>Clostridium sp. nov., a member of the family Erysipelotrichaceae isolated from pig faeces.</title>
        <authorList>
            <person name="Chang Y.-H."/>
        </authorList>
    </citation>
    <scope>NUCLEOTIDE SEQUENCE [LARGE SCALE GENOMIC DNA]</scope>
    <source>
        <strain evidence="3 4">YH-panp20</strain>
    </source>
</reference>
<evidence type="ECO:0000256" key="1">
    <source>
        <dbReference type="ARBA" id="ARBA00008791"/>
    </source>
</evidence>
<name>A0A3N0HXC8_9FIRM</name>
<comment type="similarity">
    <text evidence="1">Belongs to the universal stress protein A family.</text>
</comment>
<organism evidence="3 4">
    <name type="scientific">Absicoccus porci</name>
    <dbReference type="NCBI Taxonomy" id="2486576"/>
    <lineage>
        <taxon>Bacteria</taxon>
        <taxon>Bacillati</taxon>
        <taxon>Bacillota</taxon>
        <taxon>Erysipelotrichia</taxon>
        <taxon>Erysipelotrichales</taxon>
        <taxon>Erysipelotrichaceae</taxon>
        <taxon>Absicoccus</taxon>
    </lineage>
</organism>
<evidence type="ECO:0000259" key="2">
    <source>
        <dbReference type="Pfam" id="PF00582"/>
    </source>
</evidence>
<dbReference type="OrthoDB" id="9794782at2"/>
<accession>A0A3N0HXC8</accession>
<protein>
    <submittedName>
        <fullName evidence="3">Universal stress protein</fullName>
    </submittedName>
</protein>
<evidence type="ECO:0000313" key="4">
    <source>
        <dbReference type="Proteomes" id="UP000276568"/>
    </source>
</evidence>